<evidence type="ECO:0000313" key="1">
    <source>
        <dbReference type="EMBL" id="JAH65506.1"/>
    </source>
</evidence>
<name>A0A0E9UIC5_ANGAN</name>
<dbReference type="EMBL" id="GBXM01043071">
    <property type="protein sequence ID" value="JAH65506.1"/>
    <property type="molecule type" value="Transcribed_RNA"/>
</dbReference>
<accession>A0A0E9UIC5</accession>
<protein>
    <submittedName>
        <fullName evidence="1">Uncharacterized protein</fullName>
    </submittedName>
</protein>
<reference evidence="1" key="2">
    <citation type="journal article" date="2015" name="Fish Shellfish Immunol.">
        <title>Early steps in the European eel (Anguilla anguilla)-Vibrio vulnificus interaction in the gills: Role of the RtxA13 toxin.</title>
        <authorList>
            <person name="Callol A."/>
            <person name="Pajuelo D."/>
            <person name="Ebbesson L."/>
            <person name="Teles M."/>
            <person name="MacKenzie S."/>
            <person name="Amaro C."/>
        </authorList>
    </citation>
    <scope>NUCLEOTIDE SEQUENCE</scope>
</reference>
<proteinExistence type="predicted"/>
<sequence>MNVLGTLFPCLTY</sequence>
<organism evidence="1">
    <name type="scientific">Anguilla anguilla</name>
    <name type="common">European freshwater eel</name>
    <name type="synonym">Muraena anguilla</name>
    <dbReference type="NCBI Taxonomy" id="7936"/>
    <lineage>
        <taxon>Eukaryota</taxon>
        <taxon>Metazoa</taxon>
        <taxon>Chordata</taxon>
        <taxon>Craniata</taxon>
        <taxon>Vertebrata</taxon>
        <taxon>Euteleostomi</taxon>
        <taxon>Actinopterygii</taxon>
        <taxon>Neopterygii</taxon>
        <taxon>Teleostei</taxon>
        <taxon>Anguilliformes</taxon>
        <taxon>Anguillidae</taxon>
        <taxon>Anguilla</taxon>
    </lineage>
</organism>
<reference evidence="1" key="1">
    <citation type="submission" date="2014-11" db="EMBL/GenBank/DDBJ databases">
        <authorList>
            <person name="Amaro Gonzalez C."/>
        </authorList>
    </citation>
    <scope>NUCLEOTIDE SEQUENCE</scope>
</reference>